<dbReference type="Gene3D" id="3.20.20.140">
    <property type="entry name" value="Metal-dependent hydrolases"/>
    <property type="match status" value="1"/>
</dbReference>
<dbReference type="InterPro" id="IPR006680">
    <property type="entry name" value="Amidohydro-rel"/>
</dbReference>
<dbReference type="GO" id="GO:0000034">
    <property type="term" value="F:adenine deaminase activity"/>
    <property type="evidence" value="ECO:0007669"/>
    <property type="project" value="UniProtKB-UniRule"/>
</dbReference>
<dbReference type="Proteomes" id="UP000436006">
    <property type="component" value="Unassembled WGS sequence"/>
</dbReference>
<dbReference type="SUPFAM" id="SSF51338">
    <property type="entry name" value="Composite domain of metallo-dependent hydrolases"/>
    <property type="match status" value="1"/>
</dbReference>
<organism evidence="10 11">
    <name type="scientific">Spirosoma arboris</name>
    <dbReference type="NCBI Taxonomy" id="2682092"/>
    <lineage>
        <taxon>Bacteria</taxon>
        <taxon>Pseudomonadati</taxon>
        <taxon>Bacteroidota</taxon>
        <taxon>Cytophagia</taxon>
        <taxon>Cytophagales</taxon>
        <taxon>Cytophagaceae</taxon>
        <taxon>Spirosoma</taxon>
    </lineage>
</organism>
<comment type="similarity">
    <text evidence="1 6">Belongs to the metallo-dependent hydrolases superfamily. Adenine deaminase family.</text>
</comment>
<keyword evidence="4 6" id="KW-0464">Manganese</keyword>
<evidence type="ECO:0000256" key="5">
    <source>
        <dbReference type="ARBA" id="ARBA00047720"/>
    </source>
</evidence>
<dbReference type="Pfam" id="PF01979">
    <property type="entry name" value="Amidohydro_1"/>
    <property type="match status" value="1"/>
</dbReference>
<dbReference type="HAMAP" id="MF_01518">
    <property type="entry name" value="Adenine_deamin"/>
    <property type="match status" value="1"/>
</dbReference>
<feature type="domain" description="Adenine deaminase C-terminal" evidence="9">
    <location>
        <begin position="519"/>
        <end position="586"/>
    </location>
</feature>
<evidence type="ECO:0000256" key="2">
    <source>
        <dbReference type="ARBA" id="ARBA00012782"/>
    </source>
</evidence>
<evidence type="ECO:0000313" key="10">
    <source>
        <dbReference type="EMBL" id="MVM31575.1"/>
    </source>
</evidence>
<dbReference type="InterPro" id="IPR006679">
    <property type="entry name" value="Adenine_deam"/>
</dbReference>
<proteinExistence type="inferred from homology"/>
<name>A0A7K1SCR1_9BACT</name>
<comment type="catalytic activity">
    <reaction evidence="5 6">
        <text>adenine + H2O + H(+) = hypoxanthine + NH4(+)</text>
        <dbReference type="Rhea" id="RHEA:23688"/>
        <dbReference type="ChEBI" id="CHEBI:15377"/>
        <dbReference type="ChEBI" id="CHEBI:15378"/>
        <dbReference type="ChEBI" id="CHEBI:16708"/>
        <dbReference type="ChEBI" id="CHEBI:17368"/>
        <dbReference type="ChEBI" id="CHEBI:28938"/>
        <dbReference type="EC" id="3.5.4.2"/>
    </reaction>
</comment>
<dbReference type="GO" id="GO:0006146">
    <property type="term" value="P:adenine catabolic process"/>
    <property type="evidence" value="ECO:0007669"/>
    <property type="project" value="InterPro"/>
</dbReference>
<comment type="cofactor">
    <cofactor evidence="6">
        <name>Mn(2+)</name>
        <dbReference type="ChEBI" id="CHEBI:29035"/>
    </cofactor>
</comment>
<dbReference type="InterPro" id="IPR032466">
    <property type="entry name" value="Metal_Hydrolase"/>
</dbReference>
<dbReference type="EMBL" id="WPIN01000005">
    <property type="protein sequence ID" value="MVM31575.1"/>
    <property type="molecule type" value="Genomic_DNA"/>
</dbReference>
<accession>A0A7K1SCR1</accession>
<evidence type="ECO:0000313" key="11">
    <source>
        <dbReference type="Proteomes" id="UP000436006"/>
    </source>
</evidence>
<dbReference type="Pfam" id="PF13382">
    <property type="entry name" value="Adenine_deam_C"/>
    <property type="match status" value="2"/>
</dbReference>
<evidence type="ECO:0000256" key="1">
    <source>
        <dbReference type="ARBA" id="ARBA00006773"/>
    </source>
</evidence>
<feature type="region of interest" description="Disordered" evidence="7">
    <location>
        <begin position="355"/>
        <end position="379"/>
    </location>
</feature>
<comment type="caution">
    <text evidence="10">The sequence shown here is derived from an EMBL/GenBank/DDBJ whole genome shotgun (WGS) entry which is preliminary data.</text>
</comment>
<dbReference type="InterPro" id="IPR026912">
    <property type="entry name" value="Adenine_deam_C"/>
</dbReference>
<dbReference type="CDD" id="cd01295">
    <property type="entry name" value="AdeC"/>
    <property type="match status" value="1"/>
</dbReference>
<dbReference type="InterPro" id="IPR011059">
    <property type="entry name" value="Metal-dep_hydrolase_composite"/>
</dbReference>
<reference evidence="10 11" key="1">
    <citation type="submission" date="2019-12" db="EMBL/GenBank/DDBJ databases">
        <title>Spirosoma sp. HMF4905 genome sequencing and assembly.</title>
        <authorList>
            <person name="Kang H."/>
            <person name="Cha I."/>
            <person name="Kim H."/>
            <person name="Joh K."/>
        </authorList>
    </citation>
    <scope>NUCLEOTIDE SEQUENCE [LARGE SCALE GENOMIC DNA]</scope>
    <source>
        <strain evidence="10 11">HMF4905</strain>
    </source>
</reference>
<feature type="domain" description="Adenine deaminase C-terminal" evidence="9">
    <location>
        <begin position="398"/>
        <end position="494"/>
    </location>
</feature>
<gene>
    <name evidence="6" type="primary">ade</name>
    <name evidence="10" type="ORF">GO755_16125</name>
</gene>
<keyword evidence="11" id="KW-1185">Reference proteome</keyword>
<evidence type="ECO:0000256" key="6">
    <source>
        <dbReference type="HAMAP-Rule" id="MF_01518"/>
    </source>
</evidence>
<feature type="domain" description="Amidohydrolase-related" evidence="8">
    <location>
        <begin position="41"/>
        <end position="321"/>
    </location>
</feature>
<evidence type="ECO:0000256" key="3">
    <source>
        <dbReference type="ARBA" id="ARBA00022801"/>
    </source>
</evidence>
<dbReference type="EC" id="3.5.4.2" evidence="2 6"/>
<keyword evidence="3 6" id="KW-0378">Hydrolase</keyword>
<evidence type="ECO:0000259" key="8">
    <source>
        <dbReference type="Pfam" id="PF01979"/>
    </source>
</evidence>
<dbReference type="RefSeq" id="WP_157586194.1">
    <property type="nucleotide sequence ID" value="NZ_WPIN01000005.1"/>
</dbReference>
<protein>
    <recommendedName>
        <fullName evidence="2 6">Adenine deaminase</fullName>
        <shortName evidence="6">Adenase</shortName>
        <shortName evidence="6">Adenine aminase</shortName>
        <ecNumber evidence="2 6">3.5.4.2</ecNumber>
    </recommendedName>
</protein>
<dbReference type="PANTHER" id="PTHR11113:SF2">
    <property type="entry name" value="ADENINE DEAMINASE"/>
    <property type="match status" value="1"/>
</dbReference>
<evidence type="ECO:0000259" key="9">
    <source>
        <dbReference type="Pfam" id="PF13382"/>
    </source>
</evidence>
<evidence type="ECO:0000256" key="7">
    <source>
        <dbReference type="SAM" id="MobiDB-lite"/>
    </source>
</evidence>
<dbReference type="AlphaFoldDB" id="A0A7K1SCR1"/>
<sequence length="596" mass="65150">MITANILNLFDQTIFYGTLTIENGRINEIHRLGPEQKGEPYVLPGFVDAHVHVESSLLTPPQFARLAVVHGTVATVSDPHEIGNVLGVAGVHYMIEEARRVPFKFMFGAPSCVPATTFETAGATISVKDVRKLLALKEIGYLAEMMNFPGVLHQDPDVMAKIALANAFNKPVDGHAPGLTGDDAQRYIDAGISTDHECFTYEEGLDKAQRGMNILIREGSAARNFEALIPLLTEFPQQIMFCSDDKHPDTLAEGHINQLVVRALSKGHSLWNVLRAACLNPVLHYRLPVGLLREGDPADYIVVDSLQAFKVQQTVINGEVVAENGESKIPDLRSEHVNQFSCSAKKPEDFVVSFPSPPAPLPERERGDETSPVLHPSPVLGEGPGVREIRVIEALDGQLITNELHLKPKLENDQIMPDVERDILKMVVVNRYQDTPPAITFIKNFGLKHGAIASSVGHDSHNITAVGCDDESICKAVNLVIESQGGLSAVAGTKPHEHDDEIMSRREFLHLTTTPDTYLLPLPVAGLMTDTDGYDVATQYTTLDQFAKQELGSTLAAPFMTLSFMALLVIPALKLSDKGLFDGKRFTFVSIQVGNP</sequence>
<dbReference type="PANTHER" id="PTHR11113">
    <property type="entry name" value="N-ACETYLGLUCOSAMINE-6-PHOSPHATE DEACETYLASE"/>
    <property type="match status" value="1"/>
</dbReference>
<evidence type="ECO:0000256" key="4">
    <source>
        <dbReference type="ARBA" id="ARBA00023211"/>
    </source>
</evidence>
<dbReference type="SUPFAM" id="SSF51556">
    <property type="entry name" value="Metallo-dependent hydrolases"/>
    <property type="match status" value="1"/>
</dbReference>